<keyword evidence="1" id="KW-0472">Membrane</keyword>
<protein>
    <submittedName>
        <fullName evidence="2">Entry exclusion protein TrbK-alt</fullName>
    </submittedName>
</protein>
<dbReference type="EMBL" id="JAVUPU010000009">
    <property type="protein sequence ID" value="MDT9600401.1"/>
    <property type="molecule type" value="Genomic_DNA"/>
</dbReference>
<gene>
    <name evidence="2" type="primary">trbK-alt</name>
    <name evidence="2" type="ORF">RQX22_15690</name>
</gene>
<dbReference type="InterPro" id="IPR027587">
    <property type="entry name" value="TrbK"/>
</dbReference>
<organism evidence="2 3">
    <name type="scientific">Sphingosinicella rhizophila</name>
    <dbReference type="NCBI Taxonomy" id="3050082"/>
    <lineage>
        <taxon>Bacteria</taxon>
        <taxon>Pseudomonadati</taxon>
        <taxon>Pseudomonadota</taxon>
        <taxon>Alphaproteobacteria</taxon>
        <taxon>Sphingomonadales</taxon>
        <taxon>Sphingosinicellaceae</taxon>
        <taxon>Sphingosinicella</taxon>
    </lineage>
</organism>
<accession>A0ABU3QAG5</accession>
<dbReference type="RefSeq" id="WP_315727549.1">
    <property type="nucleotide sequence ID" value="NZ_JAVUPU010000009.1"/>
</dbReference>
<evidence type="ECO:0000313" key="2">
    <source>
        <dbReference type="EMBL" id="MDT9600401.1"/>
    </source>
</evidence>
<dbReference type="Proteomes" id="UP001259572">
    <property type="component" value="Unassembled WGS sequence"/>
</dbReference>
<keyword evidence="1" id="KW-0812">Transmembrane</keyword>
<proteinExistence type="predicted"/>
<evidence type="ECO:0000256" key="1">
    <source>
        <dbReference type="SAM" id="Phobius"/>
    </source>
</evidence>
<keyword evidence="1" id="KW-1133">Transmembrane helix</keyword>
<name>A0ABU3QAG5_9SPHN</name>
<sequence length="92" mass="9900">MKIETDMTFWVRLGAVLFAGMAVLVAVLDAQLRREAPQVAVATAAPASEPDPLAAELARCASLTDPALIDAACRAAWAEQRRRFFSTDRTAP</sequence>
<keyword evidence="3" id="KW-1185">Reference proteome</keyword>
<evidence type="ECO:0000313" key="3">
    <source>
        <dbReference type="Proteomes" id="UP001259572"/>
    </source>
</evidence>
<dbReference type="NCBIfam" id="TIGR04360">
    <property type="entry name" value="other_trbK"/>
    <property type="match status" value="1"/>
</dbReference>
<comment type="caution">
    <text evidence="2">The sequence shown here is derived from an EMBL/GenBank/DDBJ whole genome shotgun (WGS) entry which is preliminary data.</text>
</comment>
<feature type="transmembrane region" description="Helical" evidence="1">
    <location>
        <begin position="9"/>
        <end position="28"/>
    </location>
</feature>
<reference evidence="2 3" key="1">
    <citation type="submission" date="2023-05" db="EMBL/GenBank/DDBJ databases">
        <authorList>
            <person name="Guo Y."/>
        </authorList>
    </citation>
    <scope>NUCLEOTIDE SEQUENCE [LARGE SCALE GENOMIC DNA]</scope>
    <source>
        <strain evidence="2 3">GR2756</strain>
    </source>
</reference>
<dbReference type="Pfam" id="PF20084">
    <property type="entry name" value="TrbK"/>
    <property type="match status" value="1"/>
</dbReference>